<dbReference type="Gene3D" id="1.20.58.1460">
    <property type="match status" value="1"/>
</dbReference>
<dbReference type="InterPro" id="IPR012906">
    <property type="entry name" value="PaaX-like_N"/>
</dbReference>
<dbReference type="GO" id="GO:0006351">
    <property type="term" value="P:DNA-templated transcription"/>
    <property type="evidence" value="ECO:0007669"/>
    <property type="project" value="TreeGrafter"/>
</dbReference>
<dbReference type="InterPro" id="IPR036388">
    <property type="entry name" value="WH-like_DNA-bd_sf"/>
</dbReference>
<evidence type="ECO:0000259" key="2">
    <source>
        <dbReference type="Pfam" id="PF07848"/>
    </source>
</evidence>
<dbReference type="PANTHER" id="PTHR30319:SF1">
    <property type="entry name" value="TRANSCRIPTIONAL REPRESSOR PAAX"/>
    <property type="match status" value="1"/>
</dbReference>
<dbReference type="Pfam" id="PF07848">
    <property type="entry name" value="PaaX"/>
    <property type="match status" value="1"/>
</dbReference>
<dbReference type="Gene3D" id="1.10.10.10">
    <property type="entry name" value="Winged helix-like DNA-binding domain superfamily/Winged helix DNA-binding domain"/>
    <property type="match status" value="1"/>
</dbReference>
<feature type="signal peptide" evidence="1">
    <location>
        <begin position="1"/>
        <end position="29"/>
    </location>
</feature>
<evidence type="ECO:0000259" key="3">
    <source>
        <dbReference type="Pfam" id="PF08223"/>
    </source>
</evidence>
<gene>
    <name evidence="5" type="ORF">DFR69_11162</name>
</gene>
<keyword evidence="1" id="KW-0732">Signal</keyword>
<dbReference type="AlphaFoldDB" id="A0A317N850"/>
<dbReference type="Pfam" id="PF08223">
    <property type="entry name" value="PaaX_C"/>
    <property type="match status" value="1"/>
</dbReference>
<protein>
    <submittedName>
        <fullName evidence="5">PaaX family transcriptional regulator</fullName>
    </submittedName>
</protein>
<organism evidence="5 6">
    <name type="scientific">Nocardia neocaledoniensis</name>
    <dbReference type="NCBI Taxonomy" id="236511"/>
    <lineage>
        <taxon>Bacteria</taxon>
        <taxon>Bacillati</taxon>
        <taxon>Actinomycetota</taxon>
        <taxon>Actinomycetes</taxon>
        <taxon>Mycobacteriales</taxon>
        <taxon>Nocardiaceae</taxon>
        <taxon>Nocardia</taxon>
    </lineage>
</organism>
<proteinExistence type="predicted"/>
<dbReference type="InterPro" id="IPR048846">
    <property type="entry name" value="PaaX-like_central"/>
</dbReference>
<dbReference type="Gene3D" id="3.30.70.2650">
    <property type="match status" value="1"/>
</dbReference>
<feature type="chain" id="PRO_5016377633" evidence="1">
    <location>
        <begin position="30"/>
        <end position="243"/>
    </location>
</feature>
<dbReference type="InterPro" id="IPR013225">
    <property type="entry name" value="PaaX_C"/>
</dbReference>
<evidence type="ECO:0000313" key="5">
    <source>
        <dbReference type="EMBL" id="PWV71073.1"/>
    </source>
</evidence>
<accession>A0A317N850</accession>
<dbReference type="EMBL" id="QGTL01000011">
    <property type="protein sequence ID" value="PWV71073.1"/>
    <property type="molecule type" value="Genomic_DNA"/>
</dbReference>
<feature type="domain" description="Transcriptional repressor PaaX-like central Cas2-like" evidence="4">
    <location>
        <begin position="91"/>
        <end position="143"/>
    </location>
</feature>
<dbReference type="RefSeq" id="WP_110040172.1">
    <property type="nucleotide sequence ID" value="NZ_QGTL01000011.1"/>
</dbReference>
<dbReference type="Pfam" id="PF20803">
    <property type="entry name" value="PaaX_M"/>
    <property type="match status" value="1"/>
</dbReference>
<feature type="domain" description="Transcriptional repressor PaaX-like N-terminal" evidence="2">
    <location>
        <begin position="13"/>
        <end position="72"/>
    </location>
</feature>
<sequence>MVRNSLPLRRLTARSAILSVLLGAHPAQAPAAAIVHLATELGLQDSTVRAALTRMVSAGDLERDDATYRLTPRLLNRQKLQDLALDPVLRPYDGDWRLAIVTTGAEAAADRTLLRESLQANKFGELREGVWGRPDNLGTAARITAAHRLTYVSGRPDDPAELATRLFHPADWADTATKLLAALDTADTMRDRLEVAAAVVRHILHDPILPPEFLPEPWPGADLRHAYRAFRTEFTTFATAHVP</sequence>
<evidence type="ECO:0000256" key="1">
    <source>
        <dbReference type="SAM" id="SignalP"/>
    </source>
</evidence>
<dbReference type="Proteomes" id="UP000246410">
    <property type="component" value="Unassembled WGS sequence"/>
</dbReference>
<comment type="caution">
    <text evidence="5">The sequence shown here is derived from an EMBL/GenBank/DDBJ whole genome shotgun (WGS) entry which is preliminary data.</text>
</comment>
<feature type="domain" description="Transcriptional repressor PaaX-like C-terminal" evidence="3">
    <location>
        <begin position="186"/>
        <end position="242"/>
    </location>
</feature>
<evidence type="ECO:0000259" key="4">
    <source>
        <dbReference type="Pfam" id="PF20803"/>
    </source>
</evidence>
<evidence type="ECO:0000313" key="6">
    <source>
        <dbReference type="Proteomes" id="UP000246410"/>
    </source>
</evidence>
<reference evidence="5 6" key="1">
    <citation type="submission" date="2018-05" db="EMBL/GenBank/DDBJ databases">
        <title>Genomic Encyclopedia of Type Strains, Phase IV (KMG-IV): sequencing the most valuable type-strain genomes for metagenomic binning, comparative biology and taxonomic classification.</title>
        <authorList>
            <person name="Goeker M."/>
        </authorList>
    </citation>
    <scope>NUCLEOTIDE SEQUENCE [LARGE SCALE GENOMIC DNA]</scope>
    <source>
        <strain evidence="5 6">DSM 44717</strain>
    </source>
</reference>
<name>A0A317N850_9NOCA</name>
<keyword evidence="6" id="KW-1185">Reference proteome</keyword>
<dbReference type="PANTHER" id="PTHR30319">
    <property type="entry name" value="PHENYLACETIC ACID REGULATOR-RELATED TRANSCRIPTIONAL REPRESSOR"/>
    <property type="match status" value="1"/>
</dbReference>